<sequence length="324" mass="37920">MKGRSDCDDWRVPGQKWYQNQVEKRKTTANERDRIQSSATLNRGRNRVYGRSQEGIGDQGRKFTLEREERNHEGLANLRLDRGVKPVRMKTVGSAMVMVRGRLPVGRSMLRKEKNLKESSRRMSLAKRMKRARCFACKGRRHDFQICPNKTVLKVGEQLDHLDESDLEIKRQSEESYLKGYFEHLDEGLEKENNPSMQDKRGQESTSKMKDIEINDQVKSIKDMVEFLDLLFHEKLIIENKEDFKKGFVKMVKWFYGDYLESGIEKDVPPVIDGQEINMLDLYMVVNQMCGLNKFSRNNKWVEVASKLGFPGCFDVKLRVCYMK</sequence>
<dbReference type="EMBL" id="CM042042">
    <property type="protein sequence ID" value="KAI3704226.1"/>
    <property type="molecule type" value="Genomic_DNA"/>
</dbReference>
<keyword evidence="2" id="KW-1185">Reference proteome</keyword>
<accession>A0ACB9A2M5</accession>
<evidence type="ECO:0000313" key="1">
    <source>
        <dbReference type="EMBL" id="KAI3704226.1"/>
    </source>
</evidence>
<evidence type="ECO:0000313" key="2">
    <source>
        <dbReference type="Proteomes" id="UP001056120"/>
    </source>
</evidence>
<protein>
    <submittedName>
        <fullName evidence="1">Uncharacterized protein</fullName>
    </submittedName>
</protein>
<reference evidence="2" key="1">
    <citation type="journal article" date="2022" name="Mol. Ecol. Resour.">
        <title>The genomes of chicory, endive, great burdock and yacon provide insights into Asteraceae palaeo-polyploidization history and plant inulin production.</title>
        <authorList>
            <person name="Fan W."/>
            <person name="Wang S."/>
            <person name="Wang H."/>
            <person name="Wang A."/>
            <person name="Jiang F."/>
            <person name="Liu H."/>
            <person name="Zhao H."/>
            <person name="Xu D."/>
            <person name="Zhang Y."/>
        </authorList>
    </citation>
    <scope>NUCLEOTIDE SEQUENCE [LARGE SCALE GENOMIC DNA]</scope>
    <source>
        <strain evidence="2">cv. Yunnan</strain>
    </source>
</reference>
<proteinExistence type="predicted"/>
<name>A0ACB9A2M5_9ASTR</name>
<gene>
    <name evidence="1" type="ORF">L1987_74442</name>
</gene>
<comment type="caution">
    <text evidence="1">The sequence shown here is derived from an EMBL/GenBank/DDBJ whole genome shotgun (WGS) entry which is preliminary data.</text>
</comment>
<dbReference type="Proteomes" id="UP001056120">
    <property type="component" value="Linkage Group LG25"/>
</dbReference>
<reference evidence="1 2" key="2">
    <citation type="journal article" date="2022" name="Mol. Ecol. Resour.">
        <title>The genomes of chicory, endive, great burdock and yacon provide insights into Asteraceae paleo-polyploidization history and plant inulin production.</title>
        <authorList>
            <person name="Fan W."/>
            <person name="Wang S."/>
            <person name="Wang H."/>
            <person name="Wang A."/>
            <person name="Jiang F."/>
            <person name="Liu H."/>
            <person name="Zhao H."/>
            <person name="Xu D."/>
            <person name="Zhang Y."/>
        </authorList>
    </citation>
    <scope>NUCLEOTIDE SEQUENCE [LARGE SCALE GENOMIC DNA]</scope>
    <source>
        <strain evidence="2">cv. Yunnan</strain>
        <tissue evidence="1">Leaves</tissue>
    </source>
</reference>
<organism evidence="1 2">
    <name type="scientific">Smallanthus sonchifolius</name>
    <dbReference type="NCBI Taxonomy" id="185202"/>
    <lineage>
        <taxon>Eukaryota</taxon>
        <taxon>Viridiplantae</taxon>
        <taxon>Streptophyta</taxon>
        <taxon>Embryophyta</taxon>
        <taxon>Tracheophyta</taxon>
        <taxon>Spermatophyta</taxon>
        <taxon>Magnoliopsida</taxon>
        <taxon>eudicotyledons</taxon>
        <taxon>Gunneridae</taxon>
        <taxon>Pentapetalae</taxon>
        <taxon>asterids</taxon>
        <taxon>campanulids</taxon>
        <taxon>Asterales</taxon>
        <taxon>Asteraceae</taxon>
        <taxon>Asteroideae</taxon>
        <taxon>Heliantheae alliance</taxon>
        <taxon>Millerieae</taxon>
        <taxon>Smallanthus</taxon>
    </lineage>
</organism>